<sequence length="144" mass="15963">MFFNQLGIKYHSNAEAAWFSADPVEIRFNEMYASVSSLGIEFSEKLVSSEGQKVSMVGFMAPPLKPTIHFFVLTQEPMSICPFCSSDADWPNNIVVVKLSEPVTALPYDRPIRVIGTLELGTEVDDETGFVSLVRIQAEQLSAI</sequence>
<dbReference type="EMBL" id="DVNI01000021">
    <property type="protein sequence ID" value="HIU63699.1"/>
    <property type="molecule type" value="Genomic_DNA"/>
</dbReference>
<evidence type="ECO:0008006" key="3">
    <source>
        <dbReference type="Google" id="ProtNLM"/>
    </source>
</evidence>
<evidence type="ECO:0000313" key="2">
    <source>
        <dbReference type="Proteomes" id="UP000824099"/>
    </source>
</evidence>
<reference evidence="1" key="1">
    <citation type="submission" date="2020-10" db="EMBL/GenBank/DDBJ databases">
        <authorList>
            <person name="Gilroy R."/>
        </authorList>
    </citation>
    <scope>NUCLEOTIDE SEQUENCE</scope>
    <source>
        <strain evidence="1">CHK160-1198</strain>
    </source>
</reference>
<proteinExistence type="predicted"/>
<gene>
    <name evidence="1" type="ORF">IAB06_01485</name>
</gene>
<reference evidence="1" key="2">
    <citation type="journal article" date="2021" name="PeerJ">
        <title>Extensive microbial diversity within the chicken gut microbiome revealed by metagenomics and culture.</title>
        <authorList>
            <person name="Gilroy R."/>
            <person name="Ravi A."/>
            <person name="Getino M."/>
            <person name="Pursley I."/>
            <person name="Horton D.L."/>
            <person name="Alikhan N.F."/>
            <person name="Baker D."/>
            <person name="Gharbi K."/>
            <person name="Hall N."/>
            <person name="Watson M."/>
            <person name="Adriaenssens E.M."/>
            <person name="Foster-Nyarko E."/>
            <person name="Jarju S."/>
            <person name="Secka A."/>
            <person name="Antonio M."/>
            <person name="Oren A."/>
            <person name="Chaudhuri R.R."/>
            <person name="La Ragione R."/>
            <person name="Hildebrand F."/>
            <person name="Pallen M.J."/>
        </authorList>
    </citation>
    <scope>NUCLEOTIDE SEQUENCE</scope>
    <source>
        <strain evidence="1">CHK160-1198</strain>
    </source>
</reference>
<comment type="caution">
    <text evidence="1">The sequence shown here is derived from an EMBL/GenBank/DDBJ whole genome shotgun (WGS) entry which is preliminary data.</text>
</comment>
<name>A0A9D1MNS5_9FIRM</name>
<organism evidence="1 2">
    <name type="scientific">Candidatus Avacidaminococcus intestinavium</name>
    <dbReference type="NCBI Taxonomy" id="2840684"/>
    <lineage>
        <taxon>Bacteria</taxon>
        <taxon>Bacillati</taxon>
        <taxon>Bacillota</taxon>
        <taxon>Negativicutes</taxon>
        <taxon>Acidaminococcales</taxon>
        <taxon>Acidaminococcaceae</taxon>
        <taxon>Acidaminococcaceae incertae sedis</taxon>
        <taxon>Candidatus Avacidaminococcus</taxon>
    </lineage>
</organism>
<protein>
    <recommendedName>
        <fullName evidence="3">DUF3299 domain-containing protein</fullName>
    </recommendedName>
</protein>
<dbReference type="Proteomes" id="UP000824099">
    <property type="component" value="Unassembled WGS sequence"/>
</dbReference>
<dbReference type="AlphaFoldDB" id="A0A9D1MNS5"/>
<dbReference type="Gene3D" id="2.40.50.870">
    <property type="entry name" value="Protein of unknown function (DUF3299)"/>
    <property type="match status" value="1"/>
</dbReference>
<accession>A0A9D1MNS5</accession>
<evidence type="ECO:0000313" key="1">
    <source>
        <dbReference type="EMBL" id="HIU63699.1"/>
    </source>
</evidence>